<evidence type="ECO:0000259" key="1">
    <source>
        <dbReference type="PROSITE" id="PS51186"/>
    </source>
</evidence>
<protein>
    <submittedName>
        <fullName evidence="2">Ribosomal protein S18 acetylase RimI-like enzyme</fullName>
    </submittedName>
</protein>
<reference evidence="2 3" key="1">
    <citation type="submission" date="2018-03" db="EMBL/GenBank/DDBJ databases">
        <title>Genomic Encyclopedia of Type Strains, Phase III (KMG-III): the genomes of soil and plant-associated and newly described type strains.</title>
        <authorList>
            <person name="Whitman W."/>
        </authorList>
    </citation>
    <scope>NUCLEOTIDE SEQUENCE [LARGE SCALE GENOMIC DNA]</scope>
    <source>
        <strain evidence="2 3">CGMCC 1.07653</strain>
    </source>
</reference>
<evidence type="ECO:0000313" key="3">
    <source>
        <dbReference type="Proteomes" id="UP000242310"/>
    </source>
</evidence>
<accession>A0A2P8HXF3</accession>
<dbReference type="Proteomes" id="UP000242310">
    <property type="component" value="Unassembled WGS sequence"/>
</dbReference>
<dbReference type="GO" id="GO:0016747">
    <property type="term" value="F:acyltransferase activity, transferring groups other than amino-acyl groups"/>
    <property type="evidence" value="ECO:0007669"/>
    <property type="project" value="InterPro"/>
</dbReference>
<comment type="caution">
    <text evidence="2">The sequence shown here is derived from an EMBL/GenBank/DDBJ whole genome shotgun (WGS) entry which is preliminary data.</text>
</comment>
<dbReference type="Pfam" id="PF00583">
    <property type="entry name" value="Acetyltransf_1"/>
    <property type="match status" value="1"/>
</dbReference>
<dbReference type="InterPro" id="IPR000182">
    <property type="entry name" value="GNAT_dom"/>
</dbReference>
<keyword evidence="2" id="KW-0689">Ribosomal protein</keyword>
<dbReference type="GO" id="GO:0005840">
    <property type="term" value="C:ribosome"/>
    <property type="evidence" value="ECO:0007669"/>
    <property type="project" value="UniProtKB-KW"/>
</dbReference>
<evidence type="ECO:0000313" key="2">
    <source>
        <dbReference type="EMBL" id="PSL50887.1"/>
    </source>
</evidence>
<gene>
    <name evidence="2" type="ORF">B0H94_102164</name>
</gene>
<dbReference type="Gene3D" id="3.40.630.30">
    <property type="match status" value="1"/>
</dbReference>
<dbReference type="EMBL" id="PYAV01000002">
    <property type="protein sequence ID" value="PSL50887.1"/>
    <property type="molecule type" value="Genomic_DNA"/>
</dbReference>
<dbReference type="InterPro" id="IPR016181">
    <property type="entry name" value="Acyl_CoA_acyltransferase"/>
</dbReference>
<dbReference type="SUPFAM" id="SSF55729">
    <property type="entry name" value="Acyl-CoA N-acyltransferases (Nat)"/>
    <property type="match status" value="1"/>
</dbReference>
<dbReference type="PROSITE" id="PS51186">
    <property type="entry name" value="GNAT"/>
    <property type="match status" value="1"/>
</dbReference>
<keyword evidence="3" id="KW-1185">Reference proteome</keyword>
<organism evidence="2 3">
    <name type="scientific">Salsuginibacillus halophilus</name>
    <dbReference type="NCBI Taxonomy" id="517424"/>
    <lineage>
        <taxon>Bacteria</taxon>
        <taxon>Bacillati</taxon>
        <taxon>Bacillota</taxon>
        <taxon>Bacilli</taxon>
        <taxon>Bacillales</taxon>
        <taxon>Bacillaceae</taxon>
        <taxon>Salsuginibacillus</taxon>
    </lineage>
</organism>
<dbReference type="RefSeq" id="WP_106587606.1">
    <property type="nucleotide sequence ID" value="NZ_PYAV01000002.1"/>
</dbReference>
<dbReference type="AlphaFoldDB" id="A0A2P8HXF3"/>
<keyword evidence="2" id="KW-0687">Ribonucleoprotein</keyword>
<sequence length="155" mass="18008">MAYEDGLQIRRMIDEDIHYFGLLLEQENHIQKEYISKEQMKNLKLEDERFLHLAAVTEDGALTGVGIFARDAIEVAWVVYIIVAKPWQKHGVASMLLKASEQMYVGLTSLFAEVHTENREALTFFERHGFEVIQKNNWGWRNQHSGTMVLKKSLQ</sequence>
<name>A0A2P8HXF3_9BACI</name>
<dbReference type="OrthoDB" id="9793138at2"/>
<feature type="domain" description="N-acetyltransferase" evidence="1">
    <location>
        <begin position="7"/>
        <end position="155"/>
    </location>
</feature>
<proteinExistence type="predicted"/>